<reference evidence="1" key="1">
    <citation type="journal article" date="2015" name="Nature">
        <title>Complex archaea that bridge the gap between prokaryotes and eukaryotes.</title>
        <authorList>
            <person name="Spang A."/>
            <person name="Saw J.H."/>
            <person name="Jorgensen S.L."/>
            <person name="Zaremba-Niedzwiedzka K."/>
            <person name="Martijn J."/>
            <person name="Lind A.E."/>
            <person name="van Eijk R."/>
            <person name="Schleper C."/>
            <person name="Guy L."/>
            <person name="Ettema T.J."/>
        </authorList>
    </citation>
    <scope>NUCLEOTIDE SEQUENCE</scope>
</reference>
<organism evidence="1">
    <name type="scientific">marine sediment metagenome</name>
    <dbReference type="NCBI Taxonomy" id="412755"/>
    <lineage>
        <taxon>unclassified sequences</taxon>
        <taxon>metagenomes</taxon>
        <taxon>ecological metagenomes</taxon>
    </lineage>
</organism>
<name>A0A0F9AZZ2_9ZZZZ</name>
<evidence type="ECO:0000313" key="1">
    <source>
        <dbReference type="EMBL" id="KKL14975.1"/>
    </source>
</evidence>
<dbReference type="AlphaFoldDB" id="A0A0F9AZZ2"/>
<protein>
    <submittedName>
        <fullName evidence="1">Uncharacterized protein</fullName>
    </submittedName>
</protein>
<sequence length="241" mass="26015">LSPSASIITYVNAPHLFRQLYGLALVGWTTGSNIAVGNAKLPITPAMLPSLPKLIKYVSPEIQAVSSDAQGITIESFGSLPDGGLSLISLPMQLLGVRAIPSLGRARSKARRAASAANLKTIGKACLTYAVENRTQFPPNLDALVEHKLITPRTLISPNRGRPRPPVTGTKPARPSDYIYLGPMLTSQSPVDLIVAYEKPDIHGMAGTNVLYVDGRVLWTPMAKLNRQLKRTRDYLAKQGK</sequence>
<gene>
    <name evidence="1" type="ORF">LCGC14_2510270</name>
</gene>
<feature type="non-terminal residue" evidence="1">
    <location>
        <position position="1"/>
    </location>
</feature>
<comment type="caution">
    <text evidence="1">The sequence shown here is derived from an EMBL/GenBank/DDBJ whole genome shotgun (WGS) entry which is preliminary data.</text>
</comment>
<accession>A0A0F9AZZ2</accession>
<proteinExistence type="predicted"/>
<dbReference type="EMBL" id="LAZR01040244">
    <property type="protein sequence ID" value="KKL14975.1"/>
    <property type="molecule type" value="Genomic_DNA"/>
</dbReference>